<accession>A0A6C0L0P3</accession>
<organism evidence="5">
    <name type="scientific">viral metagenome</name>
    <dbReference type="NCBI Taxonomy" id="1070528"/>
    <lineage>
        <taxon>unclassified sequences</taxon>
        <taxon>metagenomes</taxon>
        <taxon>organismal metagenomes</taxon>
    </lineage>
</organism>
<dbReference type="InterPro" id="IPR029063">
    <property type="entry name" value="SAM-dependent_MTases_sf"/>
</dbReference>
<keyword evidence="2" id="KW-0808">Transferase</keyword>
<keyword evidence="3" id="KW-0620">Polyamine biosynthesis</keyword>
<name>A0A6C0L0P3_9ZZZZ</name>
<protein>
    <recommendedName>
        <fullName evidence="4">PABS domain-containing protein</fullName>
    </recommendedName>
</protein>
<dbReference type="Pfam" id="PF01564">
    <property type="entry name" value="Spermine_synth"/>
    <property type="match status" value="1"/>
</dbReference>
<dbReference type="GO" id="GO:0016740">
    <property type="term" value="F:transferase activity"/>
    <property type="evidence" value="ECO:0007669"/>
    <property type="project" value="UniProtKB-KW"/>
</dbReference>
<dbReference type="CDD" id="cd02440">
    <property type="entry name" value="AdoMet_MTases"/>
    <property type="match status" value="1"/>
</dbReference>
<evidence type="ECO:0000256" key="3">
    <source>
        <dbReference type="ARBA" id="ARBA00023115"/>
    </source>
</evidence>
<dbReference type="SUPFAM" id="SSF53335">
    <property type="entry name" value="S-adenosyl-L-methionine-dependent methyltransferases"/>
    <property type="match status" value="1"/>
</dbReference>
<dbReference type="PANTHER" id="PTHR43317:SF1">
    <property type="entry name" value="THERMOSPERMINE SYNTHASE ACAULIS5"/>
    <property type="match status" value="1"/>
</dbReference>
<dbReference type="PANTHER" id="PTHR43317">
    <property type="entry name" value="THERMOSPERMINE SYNTHASE ACAULIS5"/>
    <property type="match status" value="1"/>
</dbReference>
<dbReference type="AlphaFoldDB" id="A0A6C0L0P3"/>
<evidence type="ECO:0000256" key="1">
    <source>
        <dbReference type="ARBA" id="ARBA00007867"/>
    </source>
</evidence>
<dbReference type="GO" id="GO:0006596">
    <property type="term" value="P:polyamine biosynthetic process"/>
    <property type="evidence" value="ECO:0007669"/>
    <property type="project" value="UniProtKB-KW"/>
</dbReference>
<dbReference type="InterPro" id="IPR030374">
    <property type="entry name" value="PABS"/>
</dbReference>
<evidence type="ECO:0000259" key="4">
    <source>
        <dbReference type="PROSITE" id="PS51006"/>
    </source>
</evidence>
<proteinExistence type="inferred from homology"/>
<dbReference type="Gene3D" id="3.40.50.150">
    <property type="entry name" value="Vaccinia Virus protein VP39"/>
    <property type="match status" value="1"/>
</dbReference>
<reference evidence="5" key="1">
    <citation type="journal article" date="2020" name="Nature">
        <title>Giant virus diversity and host interactions through global metagenomics.</title>
        <authorList>
            <person name="Schulz F."/>
            <person name="Roux S."/>
            <person name="Paez-Espino D."/>
            <person name="Jungbluth S."/>
            <person name="Walsh D.A."/>
            <person name="Denef V.J."/>
            <person name="McMahon K.D."/>
            <person name="Konstantinidis K.T."/>
            <person name="Eloe-Fadrosh E.A."/>
            <person name="Kyrpides N.C."/>
            <person name="Woyke T."/>
        </authorList>
    </citation>
    <scope>NUCLEOTIDE SEQUENCE</scope>
    <source>
        <strain evidence="5">GVMAG-S-ERX555907-102</strain>
    </source>
</reference>
<dbReference type="PROSITE" id="PS51006">
    <property type="entry name" value="PABS_2"/>
    <property type="match status" value="1"/>
</dbReference>
<sequence length="323" mass="37829">MKKAAIYKFIYLFLILLVSVMFTLRKCVTESFEGLTLIDEDESEYQKIQLFQDESNGAYCLFLNDVIQNSSEEAYITHELMVDVSVKLCNKNKVDSILILGGGDGYPAMYALKYDDVYVTNVEIDKKLVDFIKDNKHTRKLTNDAFNNPALNLKTEDAYSYIYKDATKYDVIVHDIEMATNQNHKKFENHDMYIFEHLLSENGVLNYTDHIQDEEDGKSEMINISQILMNVEKKQRLKKFNILMFTTSRDFKYLQPFFLFDTVKTKEKYPKSEVGIAFKSLSDIKCGNEEDGEYGEEFYMYISKNGFNRNDLDIHFEYFNDLN</sequence>
<comment type="similarity">
    <text evidence="1">Belongs to the spermidine/spermine synthase family.</text>
</comment>
<evidence type="ECO:0000313" key="5">
    <source>
        <dbReference type="EMBL" id="QHU22487.1"/>
    </source>
</evidence>
<dbReference type="EMBL" id="MN741008">
    <property type="protein sequence ID" value="QHU22487.1"/>
    <property type="molecule type" value="Genomic_DNA"/>
</dbReference>
<evidence type="ECO:0000256" key="2">
    <source>
        <dbReference type="ARBA" id="ARBA00022679"/>
    </source>
</evidence>
<feature type="domain" description="PABS" evidence="4">
    <location>
        <begin position="19"/>
        <end position="175"/>
    </location>
</feature>